<dbReference type="PROSITE" id="PS50110">
    <property type="entry name" value="RESPONSE_REGULATORY"/>
    <property type="match status" value="1"/>
</dbReference>
<accession>A0A511B110</accession>
<dbReference type="PANTHER" id="PTHR44591">
    <property type="entry name" value="STRESS RESPONSE REGULATOR PROTEIN 1"/>
    <property type="match status" value="1"/>
</dbReference>
<dbReference type="EMBL" id="BJUZ01000002">
    <property type="protein sequence ID" value="GEK94149.1"/>
    <property type="molecule type" value="Genomic_DNA"/>
</dbReference>
<dbReference type="InterPro" id="IPR050595">
    <property type="entry name" value="Bact_response_regulator"/>
</dbReference>
<dbReference type="GO" id="GO:0000160">
    <property type="term" value="P:phosphorelay signal transduction system"/>
    <property type="evidence" value="ECO:0007669"/>
    <property type="project" value="InterPro"/>
</dbReference>
<evidence type="ECO:0000256" key="2">
    <source>
        <dbReference type="PROSITE-ProRule" id="PRU00169"/>
    </source>
</evidence>
<feature type="modified residue" description="4-aspartylphosphate" evidence="2">
    <location>
        <position position="52"/>
    </location>
</feature>
<gene>
    <name evidence="4" type="ORF">GWA01_19190</name>
</gene>
<dbReference type="RefSeq" id="WP_229316045.1">
    <property type="nucleotide sequence ID" value="NZ_BARC01000006.1"/>
</dbReference>
<dbReference type="Gene3D" id="3.40.50.2300">
    <property type="match status" value="1"/>
</dbReference>
<keyword evidence="5" id="KW-1185">Reference proteome</keyword>
<dbReference type="InterPro" id="IPR011006">
    <property type="entry name" value="CheY-like_superfamily"/>
</dbReference>
<dbReference type="PANTHER" id="PTHR44591:SF25">
    <property type="entry name" value="CHEMOTAXIS TWO-COMPONENT RESPONSE REGULATOR"/>
    <property type="match status" value="1"/>
</dbReference>
<evidence type="ECO:0000259" key="3">
    <source>
        <dbReference type="PROSITE" id="PS50110"/>
    </source>
</evidence>
<dbReference type="AlphaFoldDB" id="A0A511B110"/>
<evidence type="ECO:0000256" key="1">
    <source>
        <dbReference type="ARBA" id="ARBA00022553"/>
    </source>
</evidence>
<proteinExistence type="predicted"/>
<evidence type="ECO:0000313" key="4">
    <source>
        <dbReference type="EMBL" id="GEK94149.1"/>
    </source>
</evidence>
<organism evidence="4 5">
    <name type="scientific">Gluconobacter wancherniae NBRC 103581</name>
    <dbReference type="NCBI Taxonomy" id="656744"/>
    <lineage>
        <taxon>Bacteria</taxon>
        <taxon>Pseudomonadati</taxon>
        <taxon>Pseudomonadota</taxon>
        <taxon>Alphaproteobacteria</taxon>
        <taxon>Acetobacterales</taxon>
        <taxon>Acetobacteraceae</taxon>
        <taxon>Gluconobacter</taxon>
    </lineage>
</organism>
<dbReference type="InterPro" id="IPR001789">
    <property type="entry name" value="Sig_transdc_resp-reg_receiver"/>
</dbReference>
<comment type="caution">
    <text evidence="4">The sequence shown here is derived from an EMBL/GenBank/DDBJ whole genome shotgun (WGS) entry which is preliminary data.</text>
</comment>
<dbReference type="SUPFAM" id="SSF52172">
    <property type="entry name" value="CheY-like"/>
    <property type="match status" value="1"/>
</dbReference>
<protein>
    <submittedName>
        <fullName evidence="4">Two-component system response regulator</fullName>
    </submittedName>
</protein>
<reference evidence="4 5" key="1">
    <citation type="submission" date="2019-07" db="EMBL/GenBank/DDBJ databases">
        <title>Whole genome shotgun sequence of Gluconobacter wancherniae NBRC 103581.</title>
        <authorList>
            <person name="Hosoyama A."/>
            <person name="Uohara A."/>
            <person name="Ohji S."/>
            <person name="Ichikawa N."/>
        </authorList>
    </citation>
    <scope>NUCLEOTIDE SEQUENCE [LARGE SCALE GENOMIC DNA]</scope>
    <source>
        <strain evidence="4 5">NBRC 103581</strain>
    </source>
</reference>
<feature type="domain" description="Response regulatory" evidence="3">
    <location>
        <begin position="3"/>
        <end position="119"/>
    </location>
</feature>
<keyword evidence="1 2" id="KW-0597">Phosphoprotein</keyword>
<dbReference type="SMART" id="SM00448">
    <property type="entry name" value="REC"/>
    <property type="match status" value="1"/>
</dbReference>
<dbReference type="Proteomes" id="UP000321230">
    <property type="component" value="Unassembled WGS sequence"/>
</dbReference>
<sequence>MADILIVDDSATIRMLLSAELKNAGHNVTVAISGEEALDKLRDLTPQLIITDLNMPGINGLELIEKVRKKEAISLIPILILTTEDNPEKKAQGRAVGATGWIIKPFKRDKLLFAVDRLTA</sequence>
<evidence type="ECO:0000313" key="5">
    <source>
        <dbReference type="Proteomes" id="UP000321230"/>
    </source>
</evidence>
<name>A0A511B110_9PROT</name>
<dbReference type="Pfam" id="PF00072">
    <property type="entry name" value="Response_reg"/>
    <property type="match status" value="1"/>
</dbReference>